<dbReference type="SMART" id="SM00563">
    <property type="entry name" value="PlsC"/>
    <property type="match status" value="1"/>
</dbReference>
<dbReference type="GO" id="GO:0016746">
    <property type="term" value="F:acyltransferase activity"/>
    <property type="evidence" value="ECO:0007669"/>
    <property type="project" value="UniProtKB-KW"/>
</dbReference>
<reference evidence="5 6" key="1">
    <citation type="submission" date="2021-03" db="EMBL/GenBank/DDBJ databases">
        <title>Genomic and phenotypic characterization of Chloracidobacterium isolates provides evidence for multiple species.</title>
        <authorList>
            <person name="Saini M.K."/>
            <person name="Costas A.M.G."/>
            <person name="Tank M."/>
            <person name="Bryant D.A."/>
        </authorList>
    </citation>
    <scope>NUCLEOTIDE SEQUENCE [LARGE SCALE GENOMIC DNA]</scope>
    <source>
        <strain evidence="5 6">N</strain>
    </source>
</reference>
<sequence length="211" mass="24240">MNLHQRTIVYVTRPALRLALHPFFRMTYFGVEHVPKTGPVLLAPNHQAYADPFWIGLPIRRPIHFMTWSRVFRVAYLRPLLRYFQCFPVDHDKPFDKSALKVAQELLRSGQIVMIFPEGGRTPHGDLQEFKAGAFRIAVKLRVPIVPVTLNGGFEAWSMYRKLPRPGKITVHFHPPMYFSADDRDLKEVTAEAARAVREVIASKLQRPGVS</sequence>
<dbReference type="SUPFAM" id="SSF69593">
    <property type="entry name" value="Glycerol-3-phosphate (1)-acyltransferase"/>
    <property type="match status" value="1"/>
</dbReference>
<dbReference type="EMBL" id="CP072642">
    <property type="protein sequence ID" value="QUV93983.1"/>
    <property type="molecule type" value="Genomic_DNA"/>
</dbReference>
<dbReference type="PANTHER" id="PTHR10434:SF11">
    <property type="entry name" value="1-ACYL-SN-GLYCEROL-3-PHOSPHATE ACYLTRANSFERASE"/>
    <property type="match status" value="1"/>
</dbReference>
<feature type="domain" description="Phospholipid/glycerol acyltransferase" evidence="4">
    <location>
        <begin position="40"/>
        <end position="153"/>
    </location>
</feature>
<evidence type="ECO:0000256" key="3">
    <source>
        <dbReference type="ARBA" id="ARBA00023315"/>
    </source>
</evidence>
<keyword evidence="2" id="KW-0808">Transferase</keyword>
<evidence type="ECO:0000313" key="6">
    <source>
        <dbReference type="Proteomes" id="UP000677668"/>
    </source>
</evidence>
<evidence type="ECO:0000313" key="5">
    <source>
        <dbReference type="EMBL" id="QUV93983.1"/>
    </source>
</evidence>
<proteinExistence type="predicted"/>
<evidence type="ECO:0000256" key="2">
    <source>
        <dbReference type="ARBA" id="ARBA00022679"/>
    </source>
</evidence>
<protein>
    <submittedName>
        <fullName evidence="5">1-acyl-sn-glycerol-3-phosphate acyltransferase</fullName>
    </submittedName>
</protein>
<keyword evidence="3 5" id="KW-0012">Acyltransferase</keyword>
<gene>
    <name evidence="5" type="ORF">J8C05_00520</name>
</gene>
<evidence type="ECO:0000256" key="1">
    <source>
        <dbReference type="ARBA" id="ARBA00005189"/>
    </source>
</evidence>
<evidence type="ECO:0000259" key="4">
    <source>
        <dbReference type="SMART" id="SM00563"/>
    </source>
</evidence>
<accession>A0ABX8AZ60</accession>
<dbReference type="Proteomes" id="UP000677668">
    <property type="component" value="Chromosome 1"/>
</dbReference>
<dbReference type="InterPro" id="IPR002123">
    <property type="entry name" value="Plipid/glycerol_acylTrfase"/>
</dbReference>
<dbReference type="Pfam" id="PF01553">
    <property type="entry name" value="Acyltransferase"/>
    <property type="match status" value="1"/>
</dbReference>
<keyword evidence="6" id="KW-1185">Reference proteome</keyword>
<organism evidence="5 6">
    <name type="scientific">Chloracidobacterium sp. N</name>
    <dbReference type="NCBI Taxonomy" id="2821540"/>
    <lineage>
        <taxon>Bacteria</taxon>
        <taxon>Pseudomonadati</taxon>
        <taxon>Acidobacteriota</taxon>
        <taxon>Terriglobia</taxon>
        <taxon>Terriglobales</taxon>
        <taxon>Acidobacteriaceae</taxon>
        <taxon>Chloracidobacterium</taxon>
        <taxon>Chloracidobacterium aggregatum</taxon>
    </lineage>
</organism>
<name>A0ABX8AZ60_9BACT</name>
<comment type="pathway">
    <text evidence="1">Lipid metabolism.</text>
</comment>
<dbReference type="PANTHER" id="PTHR10434">
    <property type="entry name" value="1-ACYL-SN-GLYCEROL-3-PHOSPHATE ACYLTRANSFERASE"/>
    <property type="match status" value="1"/>
</dbReference>
<dbReference type="CDD" id="cd07989">
    <property type="entry name" value="LPLAT_AGPAT-like"/>
    <property type="match status" value="1"/>
</dbReference>
<dbReference type="RefSeq" id="WP_211422312.1">
    <property type="nucleotide sequence ID" value="NZ_CP072642.1"/>
</dbReference>